<feature type="compositionally biased region" description="Basic and acidic residues" evidence="2">
    <location>
        <begin position="311"/>
        <end position="329"/>
    </location>
</feature>
<dbReference type="Gene3D" id="3.30.900.10">
    <property type="entry name" value="HORMA domain"/>
    <property type="match status" value="1"/>
</dbReference>
<dbReference type="PROSITE" id="PS50815">
    <property type="entry name" value="HORMA"/>
    <property type="match status" value="1"/>
</dbReference>
<dbReference type="Proteomes" id="UP001172681">
    <property type="component" value="Unassembled WGS sequence"/>
</dbReference>
<proteinExistence type="inferred from homology"/>
<protein>
    <recommendedName>
        <fullName evidence="3">HORMA domain-containing protein</fullName>
    </recommendedName>
</protein>
<dbReference type="PANTHER" id="PTHR11842">
    <property type="entry name" value="MITOTIC SPINDLE ASSEMBLY CHECKPOINT PROTEIN MAD2"/>
    <property type="match status" value="1"/>
</dbReference>
<feature type="domain" description="HORMA" evidence="3">
    <location>
        <begin position="30"/>
        <end position="274"/>
    </location>
</feature>
<dbReference type="AlphaFoldDB" id="A0AA39CPT7"/>
<evidence type="ECO:0000256" key="2">
    <source>
        <dbReference type="SAM" id="MobiDB-lite"/>
    </source>
</evidence>
<gene>
    <name evidence="4" type="ORF">H2204_014009</name>
</gene>
<comment type="similarity">
    <text evidence="1">Belongs to the MAD2 family.</text>
</comment>
<feature type="region of interest" description="Disordered" evidence="2">
    <location>
        <begin position="1"/>
        <end position="22"/>
    </location>
</feature>
<dbReference type="InterPro" id="IPR003511">
    <property type="entry name" value="HORMA_dom"/>
</dbReference>
<evidence type="ECO:0000313" key="4">
    <source>
        <dbReference type="EMBL" id="KAJ9616165.1"/>
    </source>
</evidence>
<evidence type="ECO:0000313" key="5">
    <source>
        <dbReference type="Proteomes" id="UP001172681"/>
    </source>
</evidence>
<evidence type="ECO:0000259" key="3">
    <source>
        <dbReference type="PROSITE" id="PS50815"/>
    </source>
</evidence>
<accession>A0AA39CPT7</accession>
<reference evidence="4" key="1">
    <citation type="submission" date="2022-10" db="EMBL/GenBank/DDBJ databases">
        <title>Culturing micro-colonial fungi from biological soil crusts in the Mojave desert and describing Neophaeococcomyces mojavensis, and introducing the new genera and species Taxawa tesnikishii.</title>
        <authorList>
            <person name="Kurbessoian T."/>
            <person name="Stajich J.E."/>
        </authorList>
    </citation>
    <scope>NUCLEOTIDE SEQUENCE</scope>
    <source>
        <strain evidence="4">TK_35</strain>
    </source>
</reference>
<feature type="compositionally biased region" description="Pro residues" evidence="2">
    <location>
        <begin position="1"/>
        <end position="14"/>
    </location>
</feature>
<feature type="compositionally biased region" description="Low complexity" evidence="2">
    <location>
        <begin position="138"/>
        <end position="149"/>
    </location>
</feature>
<dbReference type="PANTHER" id="PTHR11842:SF10">
    <property type="entry name" value="MITOTIC SPINDLE ASSEMBLY CHECKPOINT PROTEIN MAD2B"/>
    <property type="match status" value="1"/>
</dbReference>
<name>A0AA39CPT7_9EURO</name>
<evidence type="ECO:0000256" key="1">
    <source>
        <dbReference type="ARBA" id="ARBA00010348"/>
    </source>
</evidence>
<feature type="region of interest" description="Disordered" evidence="2">
    <location>
        <begin position="134"/>
        <end position="154"/>
    </location>
</feature>
<organism evidence="4 5">
    <name type="scientific">Knufia peltigerae</name>
    <dbReference type="NCBI Taxonomy" id="1002370"/>
    <lineage>
        <taxon>Eukaryota</taxon>
        <taxon>Fungi</taxon>
        <taxon>Dikarya</taxon>
        <taxon>Ascomycota</taxon>
        <taxon>Pezizomycotina</taxon>
        <taxon>Eurotiomycetes</taxon>
        <taxon>Chaetothyriomycetidae</taxon>
        <taxon>Chaetothyriales</taxon>
        <taxon>Trichomeriaceae</taxon>
        <taxon>Knufia</taxon>
    </lineage>
</organism>
<dbReference type="Pfam" id="PF02301">
    <property type="entry name" value="HORMA"/>
    <property type="match status" value="1"/>
</dbReference>
<sequence>MAETPPPILAPPSIQPTTTTTTPSLLSTHKGLVETISSFLTVATHHIIFLRRIYPPISFLSVRAYNYAVRQNRHPAVCAWINDAISAVRDQLEKNTVERVSLCIYECRGHRVLEKWTFDLHSIPSVAKIDRDTPFVDTTTTSPPETTGTDQWPPLAEGLNVADLEANFRATLARISTAAGKLKPLPQGLNAPECSFTLAMEVKDDADRPVGMLEPDERRWMAAETRPSTATATDTASAAGDRRAGDAEGTSSSSAQTHVVRRLETGELRMEVWVEESAAKFEYDLRAVPQPGAAGTRRVNFASSDGAGTAKVDRPADKEYDLEPPDVNRKPQGGAMTDYQRDR</sequence>
<keyword evidence="5" id="KW-1185">Reference proteome</keyword>
<dbReference type="GO" id="GO:0016035">
    <property type="term" value="C:zeta DNA polymerase complex"/>
    <property type="evidence" value="ECO:0007669"/>
    <property type="project" value="TreeGrafter"/>
</dbReference>
<comment type="caution">
    <text evidence="4">The sequence shown here is derived from an EMBL/GenBank/DDBJ whole genome shotgun (WGS) entry which is preliminary data.</text>
</comment>
<dbReference type="EMBL" id="JAPDRN010000169">
    <property type="protein sequence ID" value="KAJ9616165.1"/>
    <property type="molecule type" value="Genomic_DNA"/>
</dbReference>
<dbReference type="InterPro" id="IPR045091">
    <property type="entry name" value="Mad2-like"/>
</dbReference>
<feature type="region of interest" description="Disordered" evidence="2">
    <location>
        <begin position="292"/>
        <end position="343"/>
    </location>
</feature>
<feature type="region of interest" description="Disordered" evidence="2">
    <location>
        <begin position="207"/>
        <end position="259"/>
    </location>
</feature>
<dbReference type="InterPro" id="IPR036570">
    <property type="entry name" value="HORMA_dom_sf"/>
</dbReference>
<dbReference type="SUPFAM" id="SSF56019">
    <property type="entry name" value="The spindle assembly checkpoint protein mad2"/>
    <property type="match status" value="1"/>
</dbReference>
<feature type="compositionally biased region" description="Low complexity" evidence="2">
    <location>
        <begin position="224"/>
        <end position="239"/>
    </location>
</feature>